<feature type="region of interest" description="Disordered" evidence="1">
    <location>
        <begin position="33"/>
        <end position="103"/>
    </location>
</feature>
<feature type="compositionally biased region" description="Basic and acidic residues" evidence="1">
    <location>
        <begin position="54"/>
        <end position="82"/>
    </location>
</feature>
<comment type="caution">
    <text evidence="3">The sequence shown here is derived from an EMBL/GenBank/DDBJ whole genome shotgun (WGS) entry which is preliminary data.</text>
</comment>
<evidence type="ECO:0000313" key="4">
    <source>
        <dbReference type="Proteomes" id="UP000315133"/>
    </source>
</evidence>
<reference evidence="3 4" key="1">
    <citation type="submission" date="2019-06" db="EMBL/GenBank/DDBJ databases">
        <title>Sequencing the genomes of 1000 actinobacteria strains.</title>
        <authorList>
            <person name="Klenk H.-P."/>
        </authorList>
    </citation>
    <scope>NUCLEOTIDE SEQUENCE [LARGE SCALE GENOMIC DNA]</scope>
    <source>
        <strain evidence="3 4">DSM 12362</strain>
    </source>
</reference>
<dbReference type="PROSITE" id="PS51257">
    <property type="entry name" value="PROKAR_LIPOPROTEIN"/>
    <property type="match status" value="1"/>
</dbReference>
<dbReference type="Proteomes" id="UP000315133">
    <property type="component" value="Unassembled WGS sequence"/>
</dbReference>
<dbReference type="EMBL" id="VFPU01000005">
    <property type="protein sequence ID" value="TQM90021.1"/>
    <property type="molecule type" value="Genomic_DNA"/>
</dbReference>
<organism evidence="3 4">
    <name type="scientific">Ornithinimicrobium humiphilum</name>
    <dbReference type="NCBI Taxonomy" id="125288"/>
    <lineage>
        <taxon>Bacteria</taxon>
        <taxon>Bacillati</taxon>
        <taxon>Actinomycetota</taxon>
        <taxon>Actinomycetes</taxon>
        <taxon>Micrococcales</taxon>
        <taxon>Ornithinimicrobiaceae</taxon>
        <taxon>Ornithinimicrobium</taxon>
    </lineage>
</organism>
<name>A0A543K4L6_9MICO</name>
<accession>A0A543K4L6</accession>
<proteinExistence type="predicted"/>
<keyword evidence="2" id="KW-0732">Signal</keyword>
<dbReference type="RefSeq" id="WP_141821360.1">
    <property type="nucleotide sequence ID" value="NZ_BAAAIL010000005.1"/>
</dbReference>
<keyword evidence="4" id="KW-1185">Reference proteome</keyword>
<evidence type="ECO:0000256" key="2">
    <source>
        <dbReference type="SAM" id="SignalP"/>
    </source>
</evidence>
<feature type="chain" id="PRO_5022055300" evidence="2">
    <location>
        <begin position="28"/>
        <end position="235"/>
    </location>
</feature>
<dbReference type="AlphaFoldDB" id="A0A543K4L6"/>
<gene>
    <name evidence="3" type="ORF">FB476_3273</name>
</gene>
<sequence>MTRAEKPLRASARVVSLLLAVGVSVSACTGAPTGAGSDPGQQTASGTAAPAATGEEHADDHGEHADEHADETGGDDHAHHDEDVETAAPTTGPPRPADPDLECGTTVLDDLEQVTRYCDEGSARFVVADDKDTTVEGATCEDRGAFFLAHFGTNYSDDFNSRGDYLGLALEEMPETSGTAPIYALELTLDGYKTPLGGADVEVSRSGGTVDLTLTGELADGRDLLVEATCEVSAD</sequence>
<dbReference type="OrthoDB" id="4868786at2"/>
<feature type="signal peptide" evidence="2">
    <location>
        <begin position="1"/>
        <end position="27"/>
    </location>
</feature>
<evidence type="ECO:0000313" key="3">
    <source>
        <dbReference type="EMBL" id="TQM90021.1"/>
    </source>
</evidence>
<feature type="compositionally biased region" description="Low complexity" evidence="1">
    <location>
        <begin position="40"/>
        <end position="53"/>
    </location>
</feature>
<evidence type="ECO:0000256" key="1">
    <source>
        <dbReference type="SAM" id="MobiDB-lite"/>
    </source>
</evidence>
<protein>
    <submittedName>
        <fullName evidence="3">Uncharacterized protein</fullName>
    </submittedName>
</protein>